<feature type="transmembrane region" description="Helical" evidence="1">
    <location>
        <begin position="7"/>
        <end position="24"/>
    </location>
</feature>
<dbReference type="RefSeq" id="WP_345840390.1">
    <property type="nucleotide sequence ID" value="NZ_JBDIME010000003.1"/>
</dbReference>
<organism evidence="2 3">
    <name type="scientific">Sphingomonas oligophenolica</name>
    <dbReference type="NCBI Taxonomy" id="301154"/>
    <lineage>
        <taxon>Bacteria</taxon>
        <taxon>Pseudomonadati</taxon>
        <taxon>Pseudomonadota</taxon>
        <taxon>Alphaproteobacteria</taxon>
        <taxon>Sphingomonadales</taxon>
        <taxon>Sphingomonadaceae</taxon>
        <taxon>Sphingomonas</taxon>
    </lineage>
</organism>
<comment type="caution">
    <text evidence="2">The sequence shown here is derived from an EMBL/GenBank/DDBJ whole genome shotgun (WGS) entry which is preliminary data.</text>
</comment>
<proteinExistence type="predicted"/>
<keyword evidence="1" id="KW-1133">Transmembrane helix</keyword>
<evidence type="ECO:0000256" key="1">
    <source>
        <dbReference type="SAM" id="Phobius"/>
    </source>
</evidence>
<keyword evidence="1" id="KW-0472">Membrane</keyword>
<keyword evidence="1" id="KW-0812">Transmembrane</keyword>
<protein>
    <submittedName>
        <fullName evidence="2">Uncharacterized protein</fullName>
    </submittedName>
</protein>
<accession>A0ABU9Y091</accession>
<dbReference type="EMBL" id="JBDIME010000003">
    <property type="protein sequence ID" value="MEN2789229.1"/>
    <property type="molecule type" value="Genomic_DNA"/>
</dbReference>
<evidence type="ECO:0000313" key="3">
    <source>
        <dbReference type="Proteomes" id="UP001419910"/>
    </source>
</evidence>
<gene>
    <name evidence="2" type="ORF">ABC974_06300</name>
</gene>
<keyword evidence="3" id="KW-1185">Reference proteome</keyword>
<reference evidence="2 3" key="1">
    <citation type="submission" date="2024-05" db="EMBL/GenBank/DDBJ databases">
        <authorList>
            <person name="Liu Q."/>
            <person name="Xin Y.-H."/>
        </authorList>
    </citation>
    <scope>NUCLEOTIDE SEQUENCE [LARGE SCALE GENOMIC DNA]</scope>
    <source>
        <strain evidence="2 3">CGMCC 1.10181</strain>
    </source>
</reference>
<sequence length="144" mass="16696">MNRKKNLNQLHLILSVYPFMYLIFYRINKGAWPDSMDADNTKAIAVVSMISLFTTFVAINCIFRELTYTWSPNFLELSVICLSEAAVNQFLLIGRGIGTRFERKFDRLSYRDKAFIIFYATIYIIVLFLTFALTTPIHAPIVPH</sequence>
<feature type="transmembrane region" description="Helical" evidence="1">
    <location>
        <begin position="44"/>
        <end position="63"/>
    </location>
</feature>
<name>A0ABU9Y091_9SPHN</name>
<evidence type="ECO:0000313" key="2">
    <source>
        <dbReference type="EMBL" id="MEN2789229.1"/>
    </source>
</evidence>
<dbReference type="Proteomes" id="UP001419910">
    <property type="component" value="Unassembled WGS sequence"/>
</dbReference>
<feature type="transmembrane region" description="Helical" evidence="1">
    <location>
        <begin position="114"/>
        <end position="134"/>
    </location>
</feature>